<feature type="binding site" evidence="12">
    <location>
        <position position="739"/>
    </location>
    <ligand>
        <name>Mn(2+)</name>
        <dbReference type="ChEBI" id="CHEBI:29035"/>
    </ligand>
</feature>
<evidence type="ECO:0000256" key="8">
    <source>
        <dbReference type="ARBA" id="ARBA00023267"/>
    </source>
</evidence>
<protein>
    <recommendedName>
        <fullName evidence="2 9">Pyruvate carboxylase</fullName>
        <ecNumber evidence="2 9">6.4.1.1</ecNumber>
    </recommendedName>
</protein>
<comment type="function">
    <text evidence="9">Catalyzes a 2-step reaction, involving the ATP-dependent carboxylation of the covalently attached biotin in the first step and the transfer of the carboxyl group to pyruvate in the second.</text>
</comment>
<dbReference type="SUPFAM" id="SSF51569">
    <property type="entry name" value="Aldolase"/>
    <property type="match status" value="1"/>
</dbReference>
<reference evidence="18" key="2">
    <citation type="journal article" date="2018" name="BMC Genomics">
        <title>Whole genome sequencing and function prediction of 133 gut anaerobes isolated from chicken caecum in pure cultures.</title>
        <authorList>
            <person name="Medvecky M."/>
            <person name="Cejkova D."/>
            <person name="Polansky O."/>
            <person name="Karasova D."/>
            <person name="Kubasova T."/>
            <person name="Cizek A."/>
            <person name="Rychlik I."/>
        </authorList>
    </citation>
    <scope>NUCLEOTIDE SEQUENCE</scope>
    <source>
        <strain evidence="18">An71</strain>
    </source>
</reference>
<evidence type="ECO:0000313" key="19">
    <source>
        <dbReference type="EMBL" id="PTM27286.1"/>
    </source>
</evidence>
<dbReference type="InterPro" id="IPR005482">
    <property type="entry name" value="Biotin_COase_C"/>
</dbReference>
<sequence>MFKKILIANRGEIATRITRACHELGIKAVAVYAKEDEYSAHRFAADEAYLIGKNEQPIDAYLDIDEIIRVAKAAGAEAVHPGYGFLAENADLAQACVDNGLKFIGPKPEHLRMFGDKLVARQVAMKAGLQPIPGLTGNVTSLAQVKTFAHQYGYPIMIKAANGGGGRGMRIVENDQQLAAEFDQAKDEALKSFGSDEMYVEKDIQHPKHIEVQVLADEHGNVMHLFERDCSVQRRHQKVVEFAPSVVLTPERRTEVCNLALKLMKSVHYQNAATIEFLATPEQFYFIEVNPRVQVEHTVTELITGVDIVKAQIRIAAGEDLHQDIGLPHQADLHFHGAAIQCRVTTEDPENNFMPDTGRVLTYHAPGGTGVRLDGNVYSGYVVTPYFDSLLVKCCTKGDDFAEARVKMLRALHEFRLRGVKTNIPFMVNVLRHPTFVAGNCSTTFIDEHPELFRFDHQPDTPIQLLRYISNVTVNGFAGVTKQKHLNSAELPQPRYSQLQPTSATAGKTVKDILDEQGATAAMDYVKKQSQVLLTDTTMRDAHQSLFATRMRTHDMLPAMKIYDQAMPNLFSVESWGGATFDVCYRFLGEDPWVRLRLLKKYMPHTLQQMLLRASNAVGYQNYPDNVLKRFIDHSAKVGVDVFRIFDSLNWIEQMQRSIEYVRETGKIAEGTMCFTGDFLSSTEHKYTLDYYMQLAQSLIDAGAQMIGIKDMAGLLKPQAAYELVGHLKAKFDVPIHLHTHDTTGNGVATYVAATKAGVDVVDVAMAAMAGTTSQPSMGTFYYALEGDQRQPVLNMHNVEVLNQYWAGVRPLYHDFSNGINAPQPDLYRTEMPGGQYSNLKQQAQSLGIKDFGQVKAKYREVNQLLGDIIKVTPSSKVVGDLAIFMIQNHLDKKNIFTKGRHIDFPESVVNFFAGDLGQPYGGFPKKLQQVVLKDHPAITVRPGSLAKPADFKAIKQELTNKIKHTPNEDDLQGYLMYPKVFIDYFKNYQQYGEVMDLDTTTYFQGMRPGEVKHIQYGQGQEMILKLDFISTPNQDGKRTLFFELNGRSLQLMVRDNSLKETVKATPQAAADDPGQLGMPLNGTVVKVNVQVGDQVKAGDILVVTEAMKMESAVKAPFTGKVAKIYASVGNHLKSQDLLLTLTK</sequence>
<keyword evidence="7" id="KW-0464">Manganese</keyword>
<reference evidence="20" key="1">
    <citation type="submission" date="2017-04" db="EMBL/GenBank/DDBJ databases">
        <title>Function of individual gut microbiota members based on whole genome sequencing of pure cultures obtained from chicken caecum.</title>
        <authorList>
            <person name="Medvecky M."/>
            <person name="Cejkova D."/>
            <person name="Polansky O."/>
            <person name="Karasova D."/>
            <person name="Kubasova T."/>
            <person name="Cizek A."/>
            <person name="Rychlik I."/>
        </authorList>
    </citation>
    <scope>NUCLEOTIDE SEQUENCE [LARGE SCALE GENOMIC DNA]</scope>
    <source>
        <strain evidence="20">An71</strain>
    </source>
</reference>
<feature type="modified residue" description="N6-carboxylysine" evidence="13">
    <location>
        <position position="710"/>
    </location>
</feature>
<dbReference type="InterPro" id="IPR011764">
    <property type="entry name" value="Biotin_carboxylation_dom"/>
</dbReference>
<dbReference type="CDD" id="cd06850">
    <property type="entry name" value="biotinyl_domain"/>
    <property type="match status" value="1"/>
</dbReference>
<dbReference type="Pfam" id="PF00682">
    <property type="entry name" value="HMGL-like"/>
    <property type="match status" value="1"/>
</dbReference>
<evidence type="ECO:0000259" key="14">
    <source>
        <dbReference type="PROSITE" id="PS50968"/>
    </source>
</evidence>
<dbReference type="InterPro" id="IPR011053">
    <property type="entry name" value="Single_hybrid_motif"/>
</dbReference>
<feature type="binding site" evidence="11">
    <location>
        <position position="873"/>
    </location>
    <ligand>
        <name>substrate</name>
    </ligand>
</feature>
<dbReference type="InterPro" id="IPR005930">
    <property type="entry name" value="Pyruv_COase"/>
</dbReference>
<dbReference type="EC" id="6.4.1.1" evidence="2 9"/>
<dbReference type="FunFam" id="3.20.20.70:FF:000033">
    <property type="entry name" value="Pyruvate carboxylase"/>
    <property type="match status" value="1"/>
</dbReference>
<dbReference type="NCBIfam" id="NF009554">
    <property type="entry name" value="PRK12999.1"/>
    <property type="match status" value="1"/>
</dbReference>
<dbReference type="SUPFAM" id="SSF56059">
    <property type="entry name" value="Glutathione synthetase ATP-binding domain-like"/>
    <property type="match status" value="1"/>
</dbReference>
<dbReference type="Pfam" id="PF02436">
    <property type="entry name" value="PYC_OADA"/>
    <property type="match status" value="1"/>
</dbReference>
<dbReference type="PROSITE" id="PS00866">
    <property type="entry name" value="CPSASE_1"/>
    <property type="match status" value="1"/>
</dbReference>
<reference evidence="19 21" key="3">
    <citation type="submission" date="2018-03" db="EMBL/GenBank/DDBJ databases">
        <title>Genome Sequences of Lactobacillus sp. Isolates from Traditional Turkish Sourdough.</title>
        <authorList>
            <person name="Skory C.D."/>
            <person name="Dertli E."/>
        </authorList>
    </citation>
    <scope>NUCLEOTIDE SEQUENCE [LARGE SCALE GENOMIC DNA]</scope>
    <source>
        <strain evidence="19 21">E81</strain>
    </source>
</reference>
<evidence type="ECO:0000313" key="21">
    <source>
        <dbReference type="Proteomes" id="UP000241783"/>
    </source>
</evidence>
<dbReference type="AlphaFoldDB" id="A0A1S9AD97"/>
<evidence type="ECO:0000259" key="17">
    <source>
        <dbReference type="PROSITE" id="PS50991"/>
    </source>
</evidence>
<dbReference type="CDD" id="cd07937">
    <property type="entry name" value="DRE_TIM_PC_TC_5S"/>
    <property type="match status" value="1"/>
</dbReference>
<dbReference type="SUPFAM" id="SSF51230">
    <property type="entry name" value="Single hybrid motif"/>
    <property type="match status" value="1"/>
</dbReference>
<dbReference type="FunFam" id="3.40.50.20:FF:000010">
    <property type="entry name" value="Propionyl-CoA carboxylase subunit alpha"/>
    <property type="match status" value="1"/>
</dbReference>
<dbReference type="SUPFAM" id="SSF51246">
    <property type="entry name" value="Rudiment single hybrid motif"/>
    <property type="match status" value="1"/>
</dbReference>
<dbReference type="Proteomes" id="UP000195868">
    <property type="component" value="Unassembled WGS sequence"/>
</dbReference>
<evidence type="ECO:0000259" key="16">
    <source>
        <dbReference type="PROSITE" id="PS50979"/>
    </source>
</evidence>
<dbReference type="GO" id="GO:0004736">
    <property type="term" value="F:pyruvate carboxylase activity"/>
    <property type="evidence" value="ECO:0007669"/>
    <property type="project" value="UniProtKB-EC"/>
</dbReference>
<evidence type="ECO:0000256" key="2">
    <source>
        <dbReference type="ARBA" id="ARBA00013057"/>
    </source>
</evidence>
<dbReference type="Gene3D" id="3.20.20.70">
    <property type="entry name" value="Aldolase class I"/>
    <property type="match status" value="1"/>
</dbReference>
<evidence type="ECO:0000256" key="6">
    <source>
        <dbReference type="ARBA" id="ARBA00022840"/>
    </source>
</evidence>
<dbReference type="FunFam" id="3.30.1490.20:FF:000003">
    <property type="entry name" value="acetyl-CoA carboxylase isoform X1"/>
    <property type="match status" value="1"/>
</dbReference>
<feature type="binding site" evidence="11">
    <location>
        <position position="236"/>
    </location>
    <ligand>
        <name>ATP</name>
        <dbReference type="ChEBI" id="CHEBI:30616"/>
    </ligand>
</feature>
<evidence type="ECO:0000256" key="7">
    <source>
        <dbReference type="ARBA" id="ARBA00023211"/>
    </source>
</evidence>
<feature type="binding site" evidence="12">
    <location>
        <position position="541"/>
    </location>
    <ligand>
        <name>Mn(2+)</name>
        <dbReference type="ChEBI" id="CHEBI:29035"/>
    </ligand>
</feature>
<evidence type="ECO:0000256" key="9">
    <source>
        <dbReference type="PIRNR" id="PIRNR001594"/>
    </source>
</evidence>
<dbReference type="GO" id="GO:0005524">
    <property type="term" value="F:ATP binding"/>
    <property type="evidence" value="ECO:0007669"/>
    <property type="project" value="UniProtKB-UniRule"/>
</dbReference>
<name>A0A1S9AD97_LIMRT</name>
<dbReference type="InterPro" id="IPR011761">
    <property type="entry name" value="ATP-grasp"/>
</dbReference>
<evidence type="ECO:0000313" key="18">
    <source>
        <dbReference type="EMBL" id="OUN45185.1"/>
    </source>
</evidence>
<evidence type="ECO:0000313" key="20">
    <source>
        <dbReference type="Proteomes" id="UP000195868"/>
    </source>
</evidence>
<dbReference type="GO" id="GO:0046872">
    <property type="term" value="F:metal ion binding"/>
    <property type="evidence" value="ECO:0007669"/>
    <property type="project" value="UniProtKB-KW"/>
</dbReference>
<dbReference type="SMART" id="SM00878">
    <property type="entry name" value="Biotin_carb_C"/>
    <property type="match status" value="1"/>
</dbReference>
<dbReference type="Pfam" id="PF00364">
    <property type="entry name" value="Biotin_lipoyl"/>
    <property type="match status" value="1"/>
</dbReference>
<dbReference type="InterPro" id="IPR011054">
    <property type="entry name" value="Rudment_hybrid_motif"/>
</dbReference>
<dbReference type="InterPro" id="IPR000891">
    <property type="entry name" value="PYR_CT"/>
</dbReference>
<keyword evidence="19" id="KW-0670">Pyruvate</keyword>
<feature type="binding site" evidence="11">
    <location>
        <position position="117"/>
    </location>
    <ligand>
        <name>ATP</name>
        <dbReference type="ChEBI" id="CHEBI:30616"/>
    </ligand>
</feature>
<feature type="active site" evidence="10">
    <location>
        <position position="292"/>
    </location>
</feature>
<dbReference type="Pfam" id="PF02786">
    <property type="entry name" value="CPSase_L_D2"/>
    <property type="match status" value="1"/>
</dbReference>
<dbReference type="Gene3D" id="3.30.470.20">
    <property type="entry name" value="ATP-grasp fold, B domain"/>
    <property type="match status" value="1"/>
</dbReference>
<dbReference type="PANTHER" id="PTHR43778">
    <property type="entry name" value="PYRUVATE CARBOXYLASE"/>
    <property type="match status" value="1"/>
</dbReference>
<keyword evidence="8 9" id="KW-0092">Biotin</keyword>
<evidence type="ECO:0000256" key="13">
    <source>
        <dbReference type="PIRSR" id="PIRSR001594-4"/>
    </source>
</evidence>
<keyword evidence="4 12" id="KW-0479">Metal-binding</keyword>
<dbReference type="NCBIfam" id="NF006761">
    <property type="entry name" value="PRK09282.1"/>
    <property type="match status" value="1"/>
</dbReference>
<comment type="cofactor">
    <cofactor evidence="1 9">
        <name>biotin</name>
        <dbReference type="ChEBI" id="CHEBI:57586"/>
    </cofactor>
</comment>
<comment type="caution">
    <text evidence="19">The sequence shown here is derived from an EMBL/GenBank/DDBJ whole genome shotgun (WGS) entry which is preliminary data.</text>
</comment>
<accession>A0A1S9AD97</accession>
<evidence type="ECO:0000259" key="15">
    <source>
        <dbReference type="PROSITE" id="PS50975"/>
    </source>
</evidence>
<feature type="modified residue" description="N6-biotinyllysine" evidence="13">
    <location>
        <position position="1109"/>
    </location>
</feature>
<organism evidence="19 21">
    <name type="scientific">Limosilactobacillus reuteri</name>
    <name type="common">Lactobacillus reuteri</name>
    <dbReference type="NCBI Taxonomy" id="1598"/>
    <lineage>
        <taxon>Bacteria</taxon>
        <taxon>Bacillati</taxon>
        <taxon>Bacillota</taxon>
        <taxon>Bacilli</taxon>
        <taxon>Lactobacillales</taxon>
        <taxon>Lactobacillaceae</taxon>
        <taxon>Limosilactobacillus</taxon>
    </lineage>
</organism>
<keyword evidence="6 9" id="KW-0067">ATP-binding</keyword>
<dbReference type="SUPFAM" id="SSF89000">
    <property type="entry name" value="post-HMGL domain-like"/>
    <property type="match status" value="1"/>
</dbReference>
<evidence type="ECO:0000256" key="11">
    <source>
        <dbReference type="PIRSR" id="PIRSR001594-2"/>
    </source>
</evidence>
<dbReference type="InterPro" id="IPR003379">
    <property type="entry name" value="Carboxylase_cons_dom"/>
</dbReference>
<feature type="domain" description="Biotin carboxylation" evidence="16">
    <location>
        <begin position="1"/>
        <end position="451"/>
    </location>
</feature>
<feature type="binding site" description="via carbamate group" evidence="12">
    <location>
        <position position="710"/>
    </location>
    <ligand>
        <name>Mn(2+)</name>
        <dbReference type="ChEBI" id="CHEBI:29035"/>
    </ligand>
</feature>
<dbReference type="InterPro" id="IPR000089">
    <property type="entry name" value="Biotin_lipoyl"/>
</dbReference>
<keyword evidence="5 9" id="KW-0547">Nucleotide-binding</keyword>
<dbReference type="InterPro" id="IPR005479">
    <property type="entry name" value="CPAse_ATP-bd"/>
</dbReference>
<comment type="catalytic activity">
    <reaction evidence="9">
        <text>hydrogencarbonate + pyruvate + ATP = oxaloacetate + ADP + phosphate + H(+)</text>
        <dbReference type="Rhea" id="RHEA:20844"/>
        <dbReference type="ChEBI" id="CHEBI:15361"/>
        <dbReference type="ChEBI" id="CHEBI:15378"/>
        <dbReference type="ChEBI" id="CHEBI:16452"/>
        <dbReference type="ChEBI" id="CHEBI:17544"/>
        <dbReference type="ChEBI" id="CHEBI:30616"/>
        <dbReference type="ChEBI" id="CHEBI:43474"/>
        <dbReference type="ChEBI" id="CHEBI:456216"/>
        <dbReference type="EC" id="6.4.1.1"/>
    </reaction>
</comment>
<dbReference type="SUPFAM" id="SSF52440">
    <property type="entry name" value="PreATP-grasp domain"/>
    <property type="match status" value="1"/>
</dbReference>
<evidence type="ECO:0000256" key="1">
    <source>
        <dbReference type="ARBA" id="ARBA00001953"/>
    </source>
</evidence>
<dbReference type="PROSITE" id="PS50968">
    <property type="entry name" value="BIOTINYL_LIPOYL"/>
    <property type="match status" value="1"/>
</dbReference>
<dbReference type="NCBIfam" id="TIGR01235">
    <property type="entry name" value="pyruv_carbox"/>
    <property type="match status" value="1"/>
</dbReference>
<dbReference type="FunFam" id="2.40.50.100:FF:000003">
    <property type="entry name" value="Acetyl-CoA carboxylase biotin carboxyl carrier protein"/>
    <property type="match status" value="1"/>
</dbReference>
<dbReference type="PANTHER" id="PTHR43778:SF2">
    <property type="entry name" value="PYRUVATE CARBOXYLASE, MITOCHONDRIAL"/>
    <property type="match status" value="1"/>
</dbReference>
<dbReference type="PIRSF" id="PIRSF001594">
    <property type="entry name" value="Pyruv_carbox"/>
    <property type="match status" value="1"/>
</dbReference>
<dbReference type="Gene3D" id="2.40.50.100">
    <property type="match status" value="1"/>
</dbReference>
<dbReference type="PROSITE" id="PS50975">
    <property type="entry name" value="ATP_GRASP"/>
    <property type="match status" value="1"/>
</dbReference>
<keyword evidence="3 9" id="KW-0436">Ligase</keyword>
<dbReference type="Gene3D" id="3.10.600.10">
    <property type="entry name" value="pyruvate carboxylase f1077a mutant domain"/>
    <property type="match status" value="1"/>
</dbReference>
<feature type="domain" description="Pyruvate carboxyltransferase" evidence="17">
    <location>
        <begin position="532"/>
        <end position="800"/>
    </location>
</feature>
<feature type="binding site" evidence="11">
    <location>
        <position position="201"/>
    </location>
    <ligand>
        <name>ATP</name>
        <dbReference type="ChEBI" id="CHEBI:30616"/>
    </ligand>
</feature>
<evidence type="ECO:0000256" key="12">
    <source>
        <dbReference type="PIRSR" id="PIRSR001594-3"/>
    </source>
</evidence>
<dbReference type="Pfam" id="PF00289">
    <property type="entry name" value="Biotin_carb_N"/>
    <property type="match status" value="1"/>
</dbReference>
<evidence type="ECO:0000256" key="10">
    <source>
        <dbReference type="PIRSR" id="PIRSR001594-1"/>
    </source>
</evidence>
<dbReference type="PROSITE" id="PS00867">
    <property type="entry name" value="CPSASE_2"/>
    <property type="match status" value="1"/>
</dbReference>
<dbReference type="Proteomes" id="UP000241783">
    <property type="component" value="Unassembled WGS sequence"/>
</dbReference>
<dbReference type="Pfam" id="PF02785">
    <property type="entry name" value="Biotin_carb_C"/>
    <property type="match status" value="1"/>
</dbReference>
<dbReference type="InterPro" id="IPR016185">
    <property type="entry name" value="PreATP-grasp_dom_sf"/>
</dbReference>
<dbReference type="PROSITE" id="PS50979">
    <property type="entry name" value="BC"/>
    <property type="match status" value="1"/>
</dbReference>
<proteinExistence type="predicted"/>
<gene>
    <name evidence="18" type="ORF">B5G22_08930</name>
    <name evidence="19" type="ORF">DA796_09480</name>
</gene>
<dbReference type="InterPro" id="IPR055268">
    <property type="entry name" value="PCB-like"/>
</dbReference>
<evidence type="ECO:0000256" key="4">
    <source>
        <dbReference type="ARBA" id="ARBA00022723"/>
    </source>
</evidence>
<dbReference type="PROSITE" id="PS50991">
    <property type="entry name" value="PYR_CT"/>
    <property type="match status" value="1"/>
</dbReference>
<dbReference type="GO" id="GO:0006094">
    <property type="term" value="P:gluconeogenesis"/>
    <property type="evidence" value="ECO:0007669"/>
    <property type="project" value="InterPro"/>
</dbReference>
<feature type="domain" description="ATP-grasp" evidence="15">
    <location>
        <begin position="121"/>
        <end position="317"/>
    </location>
</feature>
<feature type="binding site" evidence="12">
    <location>
        <position position="741"/>
    </location>
    <ligand>
        <name>Mn(2+)</name>
        <dbReference type="ChEBI" id="CHEBI:29035"/>
    </ligand>
</feature>
<feature type="binding site" evidence="11">
    <location>
        <position position="613"/>
    </location>
    <ligand>
        <name>substrate</name>
    </ligand>
</feature>
<feature type="domain" description="Lipoyl-binding" evidence="14">
    <location>
        <begin position="1074"/>
        <end position="1143"/>
    </location>
</feature>
<dbReference type="EMBL" id="NFHN01000041">
    <property type="protein sequence ID" value="OUN45185.1"/>
    <property type="molecule type" value="Genomic_DNA"/>
</dbReference>
<dbReference type="InterPro" id="IPR005481">
    <property type="entry name" value="BC-like_N"/>
</dbReference>
<evidence type="ECO:0000256" key="5">
    <source>
        <dbReference type="ARBA" id="ARBA00022741"/>
    </source>
</evidence>
<evidence type="ECO:0000256" key="3">
    <source>
        <dbReference type="ARBA" id="ARBA00022598"/>
    </source>
</evidence>
<dbReference type="GO" id="GO:0005737">
    <property type="term" value="C:cytoplasm"/>
    <property type="evidence" value="ECO:0007669"/>
    <property type="project" value="TreeGrafter"/>
</dbReference>
<dbReference type="EMBL" id="PZQO01000036">
    <property type="protein sequence ID" value="PTM27286.1"/>
    <property type="molecule type" value="Genomic_DNA"/>
</dbReference>
<dbReference type="InterPro" id="IPR013785">
    <property type="entry name" value="Aldolase_TIM"/>
</dbReference>
<dbReference type="RefSeq" id="WP_078010007.1">
    <property type="nucleotide sequence ID" value="NZ_CP137611.1"/>
</dbReference>